<dbReference type="AlphaFoldDB" id="S0KU72"/>
<name>S0KU72_9ENTE</name>
<dbReference type="Proteomes" id="UP000014113">
    <property type="component" value="Unassembled WGS sequence"/>
</dbReference>
<dbReference type="STRING" id="1121865.OMW_00601"/>
<reference evidence="1 2" key="1">
    <citation type="submission" date="2013-03" db="EMBL/GenBank/DDBJ databases">
        <title>The Genome Sequence of Enterococcus columbae ATCC_51263 (PacBio/Illumina hybrid assembly).</title>
        <authorList>
            <consortium name="The Broad Institute Genomics Platform"/>
            <consortium name="The Broad Institute Genome Sequencing Center for Infectious Disease"/>
            <person name="Earl A."/>
            <person name="Russ C."/>
            <person name="Gilmore M."/>
            <person name="Surin D."/>
            <person name="Walker B."/>
            <person name="Young S."/>
            <person name="Zeng Q."/>
            <person name="Gargeya S."/>
            <person name="Fitzgerald M."/>
            <person name="Haas B."/>
            <person name="Abouelleil A."/>
            <person name="Allen A.W."/>
            <person name="Alvarado L."/>
            <person name="Arachchi H.M."/>
            <person name="Berlin A.M."/>
            <person name="Chapman S.B."/>
            <person name="Gainer-Dewar J."/>
            <person name="Goldberg J."/>
            <person name="Griggs A."/>
            <person name="Gujja S."/>
            <person name="Hansen M."/>
            <person name="Howarth C."/>
            <person name="Imamovic A."/>
            <person name="Ireland A."/>
            <person name="Larimer J."/>
            <person name="McCowan C."/>
            <person name="Murphy C."/>
            <person name="Pearson M."/>
            <person name="Poon T.W."/>
            <person name="Priest M."/>
            <person name="Roberts A."/>
            <person name="Saif S."/>
            <person name="Shea T."/>
            <person name="Sisk P."/>
            <person name="Sykes S."/>
            <person name="Wortman J."/>
            <person name="Nusbaum C."/>
            <person name="Birren B."/>
        </authorList>
    </citation>
    <scope>NUCLEOTIDE SEQUENCE [LARGE SCALE GENOMIC DNA]</scope>
    <source>
        <strain evidence="1 2">ATCC 51263</strain>
    </source>
</reference>
<organism evidence="1 2">
    <name type="scientific">Enterococcus columbae DSM 7374 = ATCC 51263</name>
    <dbReference type="NCBI Taxonomy" id="1121865"/>
    <lineage>
        <taxon>Bacteria</taxon>
        <taxon>Bacillati</taxon>
        <taxon>Bacillota</taxon>
        <taxon>Bacilli</taxon>
        <taxon>Lactobacillales</taxon>
        <taxon>Enterococcaceae</taxon>
        <taxon>Enterococcus</taxon>
    </lineage>
</organism>
<comment type="caution">
    <text evidence="1">The sequence shown here is derived from an EMBL/GenBank/DDBJ whole genome shotgun (WGS) entry which is preliminary data.</text>
</comment>
<accession>S0KU72</accession>
<dbReference type="RefSeq" id="WP_016182764.1">
    <property type="nucleotide sequence ID" value="NZ_JXKI01000006.1"/>
</dbReference>
<sequence length="110" mass="12420">MKKILFLLGNFLILTTFLFALVYREGLTSNPIGQFTGFQINHQQAGWGTSLYYPKINPQAQFTKDVKVAIIDSGISKEAVRIPLSSLYTSEDLEVICNKDRRNTALLDYS</sequence>
<gene>
    <name evidence="1" type="ORF">I568_01199</name>
</gene>
<proteinExistence type="predicted"/>
<evidence type="ECO:0000313" key="2">
    <source>
        <dbReference type="Proteomes" id="UP000014113"/>
    </source>
</evidence>
<dbReference type="EMBL" id="ASWJ01000004">
    <property type="protein sequence ID" value="EOW84703.1"/>
    <property type="molecule type" value="Genomic_DNA"/>
</dbReference>
<keyword evidence="2" id="KW-1185">Reference proteome</keyword>
<protein>
    <submittedName>
        <fullName evidence="1">Uncharacterized protein</fullName>
    </submittedName>
</protein>
<dbReference type="OrthoDB" id="9798386at2"/>
<evidence type="ECO:0000313" key="1">
    <source>
        <dbReference type="EMBL" id="EOW84703.1"/>
    </source>
</evidence>